<evidence type="ECO:0000313" key="3">
    <source>
        <dbReference type="Proteomes" id="UP000307943"/>
    </source>
</evidence>
<gene>
    <name evidence="2" type="ORF">FE784_25300</name>
</gene>
<dbReference type="SUPFAM" id="SSF51695">
    <property type="entry name" value="PLC-like phosphodiesterases"/>
    <property type="match status" value="1"/>
</dbReference>
<protein>
    <submittedName>
        <fullName evidence="2">Glycerophosphodiester phosphodiesterase</fullName>
    </submittedName>
</protein>
<dbReference type="PANTHER" id="PTHR46211:SF14">
    <property type="entry name" value="GLYCEROPHOSPHODIESTER PHOSPHODIESTERASE"/>
    <property type="match status" value="1"/>
</dbReference>
<dbReference type="AlphaFoldDB" id="A0A5C4T3N4"/>
<dbReference type="RefSeq" id="WP_139605049.1">
    <property type="nucleotide sequence ID" value="NZ_VDCQ01000042.1"/>
</dbReference>
<evidence type="ECO:0000313" key="2">
    <source>
        <dbReference type="EMBL" id="TNJ63496.1"/>
    </source>
</evidence>
<accession>A0A5C4T3N4</accession>
<dbReference type="GO" id="GO:0006629">
    <property type="term" value="P:lipid metabolic process"/>
    <property type="evidence" value="ECO:0007669"/>
    <property type="project" value="InterPro"/>
</dbReference>
<dbReference type="OrthoDB" id="384721at2"/>
<keyword evidence="3" id="KW-1185">Reference proteome</keyword>
<organism evidence="2 3">
    <name type="scientific">Paenibacillus hemerocallicola</name>
    <dbReference type="NCBI Taxonomy" id="1172614"/>
    <lineage>
        <taxon>Bacteria</taxon>
        <taxon>Bacillati</taxon>
        <taxon>Bacillota</taxon>
        <taxon>Bacilli</taxon>
        <taxon>Bacillales</taxon>
        <taxon>Paenibacillaceae</taxon>
        <taxon>Paenibacillus</taxon>
    </lineage>
</organism>
<reference evidence="2 3" key="1">
    <citation type="submission" date="2019-05" db="EMBL/GenBank/DDBJ databases">
        <title>We sequenced the genome of Paenibacillus hemerocallicola KCTC 33185 for further insight into its adaptation and study the phylogeny of Paenibacillus.</title>
        <authorList>
            <person name="Narsing Rao M.P."/>
        </authorList>
    </citation>
    <scope>NUCLEOTIDE SEQUENCE [LARGE SCALE GENOMIC DNA]</scope>
    <source>
        <strain evidence="2 3">KCTC 33185</strain>
    </source>
</reference>
<dbReference type="InterPro" id="IPR030395">
    <property type="entry name" value="GP_PDE_dom"/>
</dbReference>
<dbReference type="Gene3D" id="3.20.20.190">
    <property type="entry name" value="Phosphatidylinositol (PI) phosphodiesterase"/>
    <property type="match status" value="1"/>
</dbReference>
<dbReference type="GO" id="GO:0008081">
    <property type="term" value="F:phosphoric diester hydrolase activity"/>
    <property type="evidence" value="ECO:0007669"/>
    <property type="project" value="InterPro"/>
</dbReference>
<feature type="domain" description="GP-PDE" evidence="1">
    <location>
        <begin position="7"/>
        <end position="241"/>
    </location>
</feature>
<proteinExistence type="predicted"/>
<comment type="caution">
    <text evidence="2">The sequence shown here is derived from an EMBL/GenBank/DDBJ whole genome shotgun (WGS) entry which is preliminary data.</text>
</comment>
<dbReference type="Pfam" id="PF03009">
    <property type="entry name" value="GDPD"/>
    <property type="match status" value="1"/>
</dbReference>
<dbReference type="PROSITE" id="PS51704">
    <property type="entry name" value="GP_PDE"/>
    <property type="match status" value="1"/>
</dbReference>
<dbReference type="InterPro" id="IPR017946">
    <property type="entry name" value="PLC-like_Pdiesterase_TIM-brl"/>
</dbReference>
<evidence type="ECO:0000259" key="1">
    <source>
        <dbReference type="PROSITE" id="PS51704"/>
    </source>
</evidence>
<name>A0A5C4T3N4_9BACL</name>
<dbReference type="PROSITE" id="PS50007">
    <property type="entry name" value="PIPLC_X_DOMAIN"/>
    <property type="match status" value="1"/>
</dbReference>
<dbReference type="EMBL" id="VDCQ01000042">
    <property type="protein sequence ID" value="TNJ63496.1"/>
    <property type="molecule type" value="Genomic_DNA"/>
</dbReference>
<dbReference type="Proteomes" id="UP000307943">
    <property type="component" value="Unassembled WGS sequence"/>
</dbReference>
<dbReference type="PANTHER" id="PTHR46211">
    <property type="entry name" value="GLYCEROPHOSPHORYL DIESTER PHOSPHODIESTERASE"/>
    <property type="match status" value="1"/>
</dbReference>
<sequence length="253" mass="28758">MAGNDKLIVIAHRGAAGEAPENTLASFALGLEQGCDVIELDIHLSKDGEIIVCHDKTLNRTTDRKGAISEFTVKELKSADAGRWFDERYEGERIPLLEEVFDLVPPEVQINVELKAGVAPIVPALVSLMKRKDRLPGVFVSSFDYDHLELLKELEPEARIGLPYNNRMSKHYRMAGLLDCPVYSLHPHWARIDRQKVRAAVDRGFRVYPWTVNKEEEMRKMIDCGVSGMMTDYPGRLRRLLDSDESELVDRRQ</sequence>